<accession>A0AAV4T6V1</accession>
<comment type="caution">
    <text evidence="1">The sequence shown here is derived from an EMBL/GenBank/DDBJ whole genome shotgun (WGS) entry which is preliminary data.</text>
</comment>
<proteinExistence type="predicted"/>
<gene>
    <name evidence="1" type="ORF">CEXT_474781</name>
</gene>
<name>A0AAV4T6V1_CAEEX</name>
<dbReference type="Proteomes" id="UP001054945">
    <property type="component" value="Unassembled WGS sequence"/>
</dbReference>
<sequence length="181" mass="20898">MPDINLKLAAETAHSTFSERYQKFVPGPITQSLMSTHKAWRGPNLIPVRLRSRLDGAQKQTGRARYHLSGEHTRDNCASLGLCEDVVYLAQVLANVQHFADKKDLCVRHRLCQEEEEKESHKKEASNKEKKKKKRKVLSGRMFLRATALKRASVVWDLWVCYSKMEHSGGFLWFYRKKIVG</sequence>
<evidence type="ECO:0000313" key="2">
    <source>
        <dbReference type="Proteomes" id="UP001054945"/>
    </source>
</evidence>
<dbReference type="AlphaFoldDB" id="A0AAV4T6V1"/>
<evidence type="ECO:0000313" key="1">
    <source>
        <dbReference type="EMBL" id="GIY42413.1"/>
    </source>
</evidence>
<reference evidence="1 2" key="1">
    <citation type="submission" date="2021-06" db="EMBL/GenBank/DDBJ databases">
        <title>Caerostris extrusa draft genome.</title>
        <authorList>
            <person name="Kono N."/>
            <person name="Arakawa K."/>
        </authorList>
    </citation>
    <scope>NUCLEOTIDE SEQUENCE [LARGE SCALE GENOMIC DNA]</scope>
</reference>
<protein>
    <submittedName>
        <fullName evidence="1">Uncharacterized protein</fullName>
    </submittedName>
</protein>
<organism evidence="1 2">
    <name type="scientific">Caerostris extrusa</name>
    <name type="common">Bark spider</name>
    <name type="synonym">Caerostris bankana</name>
    <dbReference type="NCBI Taxonomy" id="172846"/>
    <lineage>
        <taxon>Eukaryota</taxon>
        <taxon>Metazoa</taxon>
        <taxon>Ecdysozoa</taxon>
        <taxon>Arthropoda</taxon>
        <taxon>Chelicerata</taxon>
        <taxon>Arachnida</taxon>
        <taxon>Araneae</taxon>
        <taxon>Araneomorphae</taxon>
        <taxon>Entelegynae</taxon>
        <taxon>Araneoidea</taxon>
        <taxon>Araneidae</taxon>
        <taxon>Caerostris</taxon>
    </lineage>
</organism>
<keyword evidence="2" id="KW-1185">Reference proteome</keyword>
<dbReference type="EMBL" id="BPLR01010846">
    <property type="protein sequence ID" value="GIY42413.1"/>
    <property type="molecule type" value="Genomic_DNA"/>
</dbReference>